<dbReference type="Proteomes" id="UP001139333">
    <property type="component" value="Unassembled WGS sequence"/>
</dbReference>
<evidence type="ECO:0000313" key="3">
    <source>
        <dbReference type="Proteomes" id="UP001139333"/>
    </source>
</evidence>
<dbReference type="SUPFAM" id="SSF56935">
    <property type="entry name" value="Porins"/>
    <property type="match status" value="1"/>
</dbReference>
<reference evidence="2" key="1">
    <citation type="submission" date="2022-01" db="EMBL/GenBank/DDBJ databases">
        <title>Whole genome-based taxonomy of the Shewanellaceae.</title>
        <authorList>
            <person name="Martin-Rodriguez A.J."/>
        </authorList>
    </citation>
    <scope>NUCLEOTIDE SEQUENCE</scope>
    <source>
        <strain evidence="2">DSM 16422</strain>
    </source>
</reference>
<name>A0A9X1ZNX0_9GAMM</name>
<organism evidence="2 3">
    <name type="scientific">Shewanella gaetbuli</name>
    <dbReference type="NCBI Taxonomy" id="220752"/>
    <lineage>
        <taxon>Bacteria</taxon>
        <taxon>Pseudomonadati</taxon>
        <taxon>Pseudomonadota</taxon>
        <taxon>Gammaproteobacteria</taxon>
        <taxon>Alteromonadales</taxon>
        <taxon>Shewanellaceae</taxon>
        <taxon>Shewanella</taxon>
    </lineage>
</organism>
<sequence length="311" mass="35049">MFKNLMSFTLLLLPSIALANVDSSMAQSSLEQSVTNDNHVMSEFSFNVGGFYANSDSYMVVTNPKSGGTFPLDFEDDLNLKEQQFLPFFEFTYSFNQKHNVYLDWKSLHRTARSPALEKEFQITIDDTVYDVQAGISLQSTLDIDILRLGYGYDFAEGSNYIFGVSVGLHTMFIKTAFEGDIGICVPNTELAAYCDKTITSPRLVDNSVTAPLPDIGLYGTYEFLTDWVFKAHAQYFAVQYDNVKGSLIDIRAVVEAKINDSWSLTAGFNYYKVDVDYEQTLSVLEQDVNIADYNINYSFTGPMISVMYSF</sequence>
<accession>A0A9X1ZNX0</accession>
<gene>
    <name evidence="2" type="ORF">L2672_09880</name>
</gene>
<evidence type="ECO:0008006" key="4">
    <source>
        <dbReference type="Google" id="ProtNLM"/>
    </source>
</evidence>
<feature type="chain" id="PRO_5040904853" description="Outer membrane protein beta-barrel domain-containing protein" evidence="1">
    <location>
        <begin position="20"/>
        <end position="311"/>
    </location>
</feature>
<keyword evidence="1" id="KW-0732">Signal</keyword>
<evidence type="ECO:0000256" key="1">
    <source>
        <dbReference type="SAM" id="SignalP"/>
    </source>
</evidence>
<dbReference type="RefSeq" id="WP_248995688.1">
    <property type="nucleotide sequence ID" value="NZ_JAKIKP010000006.1"/>
</dbReference>
<protein>
    <recommendedName>
        <fullName evidence="4">Outer membrane protein beta-barrel domain-containing protein</fullName>
    </recommendedName>
</protein>
<proteinExistence type="predicted"/>
<dbReference type="EMBL" id="JAKIKP010000006">
    <property type="protein sequence ID" value="MCL1143002.1"/>
    <property type="molecule type" value="Genomic_DNA"/>
</dbReference>
<evidence type="ECO:0000313" key="2">
    <source>
        <dbReference type="EMBL" id="MCL1143002.1"/>
    </source>
</evidence>
<feature type="signal peptide" evidence="1">
    <location>
        <begin position="1"/>
        <end position="19"/>
    </location>
</feature>
<keyword evidence="3" id="KW-1185">Reference proteome</keyword>
<comment type="caution">
    <text evidence="2">The sequence shown here is derived from an EMBL/GenBank/DDBJ whole genome shotgun (WGS) entry which is preliminary data.</text>
</comment>
<dbReference type="AlphaFoldDB" id="A0A9X1ZNX0"/>